<accession>A2YKR1</accession>
<dbReference type="AlphaFoldDB" id="A2YKR1"/>
<sequence length="104" mass="10491">MWSGCEGCGAARVAEAVVGGSLSAQSLAKRAAMAVELAAPRKRGGSRRSHTRPQASSPPPNSTSPSSSSSTGKLDFVEKIELLKAAGEADLELGLTGGSHGREG</sequence>
<organism evidence="2 3">
    <name type="scientific">Oryza sativa subsp. indica</name>
    <name type="common">Rice</name>
    <dbReference type="NCBI Taxonomy" id="39946"/>
    <lineage>
        <taxon>Eukaryota</taxon>
        <taxon>Viridiplantae</taxon>
        <taxon>Streptophyta</taxon>
        <taxon>Embryophyta</taxon>
        <taxon>Tracheophyta</taxon>
        <taxon>Spermatophyta</taxon>
        <taxon>Magnoliopsida</taxon>
        <taxon>Liliopsida</taxon>
        <taxon>Poales</taxon>
        <taxon>Poaceae</taxon>
        <taxon>BOP clade</taxon>
        <taxon>Oryzoideae</taxon>
        <taxon>Oryzeae</taxon>
        <taxon>Oryzinae</taxon>
        <taxon>Oryza</taxon>
        <taxon>Oryza sativa</taxon>
    </lineage>
</organism>
<dbReference type="HOGENOM" id="CLU_2254625_0_0_1"/>
<feature type="region of interest" description="Disordered" evidence="1">
    <location>
        <begin position="38"/>
        <end position="74"/>
    </location>
</feature>
<protein>
    <submittedName>
        <fullName evidence="2">Uncharacterized protein</fullName>
    </submittedName>
</protein>
<dbReference type="Proteomes" id="UP000007015">
    <property type="component" value="Chromosome 7"/>
</dbReference>
<reference evidence="2 3" key="1">
    <citation type="journal article" date="2005" name="PLoS Biol.">
        <title>The genomes of Oryza sativa: a history of duplications.</title>
        <authorList>
            <person name="Yu J."/>
            <person name="Wang J."/>
            <person name="Lin W."/>
            <person name="Li S."/>
            <person name="Li H."/>
            <person name="Zhou J."/>
            <person name="Ni P."/>
            <person name="Dong W."/>
            <person name="Hu S."/>
            <person name="Zeng C."/>
            <person name="Zhang J."/>
            <person name="Zhang Y."/>
            <person name="Li R."/>
            <person name="Xu Z."/>
            <person name="Li S."/>
            <person name="Li X."/>
            <person name="Zheng H."/>
            <person name="Cong L."/>
            <person name="Lin L."/>
            <person name="Yin J."/>
            <person name="Geng J."/>
            <person name="Li G."/>
            <person name="Shi J."/>
            <person name="Liu J."/>
            <person name="Lv H."/>
            <person name="Li J."/>
            <person name="Wang J."/>
            <person name="Deng Y."/>
            <person name="Ran L."/>
            <person name="Shi X."/>
            <person name="Wang X."/>
            <person name="Wu Q."/>
            <person name="Li C."/>
            <person name="Ren X."/>
            <person name="Wang J."/>
            <person name="Wang X."/>
            <person name="Li D."/>
            <person name="Liu D."/>
            <person name="Zhang X."/>
            <person name="Ji Z."/>
            <person name="Zhao W."/>
            <person name="Sun Y."/>
            <person name="Zhang Z."/>
            <person name="Bao J."/>
            <person name="Han Y."/>
            <person name="Dong L."/>
            <person name="Ji J."/>
            <person name="Chen P."/>
            <person name="Wu S."/>
            <person name="Liu J."/>
            <person name="Xiao Y."/>
            <person name="Bu D."/>
            <person name="Tan J."/>
            <person name="Yang L."/>
            <person name="Ye C."/>
            <person name="Zhang J."/>
            <person name="Xu J."/>
            <person name="Zhou Y."/>
            <person name="Yu Y."/>
            <person name="Zhang B."/>
            <person name="Zhuang S."/>
            <person name="Wei H."/>
            <person name="Liu B."/>
            <person name="Lei M."/>
            <person name="Yu H."/>
            <person name="Li Y."/>
            <person name="Xu H."/>
            <person name="Wei S."/>
            <person name="He X."/>
            <person name="Fang L."/>
            <person name="Zhang Z."/>
            <person name="Zhang Y."/>
            <person name="Huang X."/>
            <person name="Su Z."/>
            <person name="Tong W."/>
            <person name="Li J."/>
            <person name="Tong Z."/>
            <person name="Li S."/>
            <person name="Ye J."/>
            <person name="Wang L."/>
            <person name="Fang L."/>
            <person name="Lei T."/>
            <person name="Chen C."/>
            <person name="Chen H."/>
            <person name="Xu Z."/>
            <person name="Li H."/>
            <person name="Huang H."/>
            <person name="Zhang F."/>
            <person name="Xu H."/>
            <person name="Li N."/>
            <person name="Zhao C."/>
            <person name="Li S."/>
            <person name="Dong L."/>
            <person name="Huang Y."/>
            <person name="Li L."/>
            <person name="Xi Y."/>
            <person name="Qi Q."/>
            <person name="Li W."/>
            <person name="Zhang B."/>
            <person name="Hu W."/>
            <person name="Zhang Y."/>
            <person name="Tian X."/>
            <person name="Jiao Y."/>
            <person name="Liang X."/>
            <person name="Jin J."/>
            <person name="Gao L."/>
            <person name="Zheng W."/>
            <person name="Hao B."/>
            <person name="Liu S."/>
            <person name="Wang W."/>
            <person name="Yuan L."/>
            <person name="Cao M."/>
            <person name="McDermott J."/>
            <person name="Samudrala R."/>
            <person name="Wang J."/>
            <person name="Wong G.K."/>
            <person name="Yang H."/>
        </authorList>
    </citation>
    <scope>NUCLEOTIDE SEQUENCE [LARGE SCALE GENOMIC DNA]</scope>
    <source>
        <strain evidence="3">cv. 93-11</strain>
    </source>
</reference>
<evidence type="ECO:0000313" key="2">
    <source>
        <dbReference type="EMBL" id="EAZ03672.1"/>
    </source>
</evidence>
<dbReference type="EMBL" id="CM000132">
    <property type="protein sequence ID" value="EAZ03672.1"/>
    <property type="molecule type" value="Genomic_DNA"/>
</dbReference>
<dbReference type="Gramene" id="BGIOSGA024392-TA">
    <property type="protein sequence ID" value="BGIOSGA024392-PA"/>
    <property type="gene ID" value="BGIOSGA024392"/>
</dbReference>
<keyword evidence="3" id="KW-1185">Reference proteome</keyword>
<gene>
    <name evidence="2" type="ORF">OsI_25809</name>
</gene>
<proteinExistence type="predicted"/>
<evidence type="ECO:0000256" key="1">
    <source>
        <dbReference type="SAM" id="MobiDB-lite"/>
    </source>
</evidence>
<evidence type="ECO:0000313" key="3">
    <source>
        <dbReference type="Proteomes" id="UP000007015"/>
    </source>
</evidence>
<name>A2YKR1_ORYSI</name>
<feature type="compositionally biased region" description="Basic residues" evidence="1">
    <location>
        <begin position="40"/>
        <end position="51"/>
    </location>
</feature>